<dbReference type="AlphaFoldDB" id="A0A9J6P217"/>
<gene>
    <name evidence="1" type="ORF">KDK92_12000</name>
</gene>
<sequence length="68" mass="7910">MKKTKSYINNEVYFELSLTMDLGDLIEVDDFVRLISKILEGLDYFKLMQAYSSKGRPPTVTPKIMFNI</sequence>
<protein>
    <recommendedName>
        <fullName evidence="3">IS5/IS1182 family transposase</fullName>
    </recommendedName>
</protein>
<evidence type="ECO:0000313" key="2">
    <source>
        <dbReference type="Proteomes" id="UP001056429"/>
    </source>
</evidence>
<evidence type="ECO:0008006" key="3">
    <source>
        <dbReference type="Google" id="ProtNLM"/>
    </source>
</evidence>
<evidence type="ECO:0000313" key="1">
    <source>
        <dbReference type="EMBL" id="MCM1990444.1"/>
    </source>
</evidence>
<keyword evidence="2" id="KW-1185">Reference proteome</keyword>
<proteinExistence type="predicted"/>
<comment type="caution">
    <text evidence="1">The sequence shown here is derived from an EMBL/GenBank/DDBJ whole genome shotgun (WGS) entry which is preliminary data.</text>
</comment>
<accession>A0A9J6P217</accession>
<dbReference type="Proteomes" id="UP001056429">
    <property type="component" value="Unassembled WGS sequence"/>
</dbReference>
<name>A0A9J6P217_9CLOT</name>
<organism evidence="1 2">
    <name type="scientific">Oceanirhabdus seepicola</name>
    <dbReference type="NCBI Taxonomy" id="2828781"/>
    <lineage>
        <taxon>Bacteria</taxon>
        <taxon>Bacillati</taxon>
        <taxon>Bacillota</taxon>
        <taxon>Clostridia</taxon>
        <taxon>Eubacteriales</taxon>
        <taxon>Clostridiaceae</taxon>
        <taxon>Oceanirhabdus</taxon>
    </lineage>
</organism>
<reference evidence="1" key="1">
    <citation type="journal article" date="2021" name="mSystems">
        <title>Bacteria and Archaea Synergistically Convert Glycine Betaine to Biogenic Methane in the Formosa Cold Seep of the South China Sea.</title>
        <authorList>
            <person name="Li L."/>
            <person name="Zhang W."/>
            <person name="Zhang S."/>
            <person name="Song L."/>
            <person name="Sun Q."/>
            <person name="Zhang H."/>
            <person name="Xiang H."/>
            <person name="Dong X."/>
        </authorList>
    </citation>
    <scope>NUCLEOTIDE SEQUENCE</scope>
    <source>
        <strain evidence="1">ZWT</strain>
    </source>
</reference>
<dbReference type="EMBL" id="JAGSOJ010000002">
    <property type="protein sequence ID" value="MCM1990444.1"/>
    <property type="molecule type" value="Genomic_DNA"/>
</dbReference>
<reference evidence="1" key="2">
    <citation type="submission" date="2021-04" db="EMBL/GenBank/DDBJ databases">
        <authorList>
            <person name="Dong X."/>
        </authorList>
    </citation>
    <scope>NUCLEOTIDE SEQUENCE</scope>
    <source>
        <strain evidence="1">ZWT</strain>
    </source>
</reference>
<dbReference type="RefSeq" id="WP_250859479.1">
    <property type="nucleotide sequence ID" value="NZ_JAGSOJ010000002.1"/>
</dbReference>